<dbReference type="InterPro" id="IPR044862">
    <property type="entry name" value="Pro_4_hyd_alph_FE2OG_OXY"/>
</dbReference>
<dbReference type="PROSITE" id="PS51471">
    <property type="entry name" value="FE2OG_OXY"/>
    <property type="match status" value="1"/>
</dbReference>
<proteinExistence type="predicted"/>
<reference evidence="9" key="1">
    <citation type="submission" date="2021-02" db="EMBL/GenBank/DDBJ databases">
        <authorList>
            <person name="Dougan E. K."/>
            <person name="Rhodes N."/>
            <person name="Thang M."/>
            <person name="Chan C."/>
        </authorList>
    </citation>
    <scope>NUCLEOTIDE SEQUENCE</scope>
</reference>
<dbReference type="PANTHER" id="PTHR10869">
    <property type="entry name" value="PROLYL 4-HYDROXYLASE ALPHA SUBUNIT"/>
    <property type="match status" value="1"/>
</dbReference>
<dbReference type="GO" id="GO:0004656">
    <property type="term" value="F:procollagen-proline 4-dioxygenase activity"/>
    <property type="evidence" value="ECO:0007669"/>
    <property type="project" value="TreeGrafter"/>
</dbReference>
<keyword evidence="4" id="KW-0560">Oxidoreductase</keyword>
<gene>
    <name evidence="8" type="ORF">PGLA1383_LOCUS42367</name>
    <name evidence="9" type="ORF">PGLA2088_LOCUS19842</name>
</gene>
<dbReference type="Proteomes" id="UP000626109">
    <property type="component" value="Unassembled WGS sequence"/>
</dbReference>
<dbReference type="Pfam" id="PF01847">
    <property type="entry name" value="VHL"/>
    <property type="match status" value="1"/>
</dbReference>
<evidence type="ECO:0000256" key="2">
    <source>
        <dbReference type="ARBA" id="ARBA00022723"/>
    </source>
</evidence>
<dbReference type="InterPro" id="IPR037140">
    <property type="entry name" value="VHL_beta_dom_sf"/>
</dbReference>
<dbReference type="EMBL" id="CAJNNW010025237">
    <property type="protein sequence ID" value="CAE8676368.1"/>
    <property type="molecule type" value="Genomic_DNA"/>
</dbReference>
<dbReference type="InterPro" id="IPR005123">
    <property type="entry name" value="Oxoglu/Fe-dep_dioxygenase_dom"/>
</dbReference>
<evidence type="ECO:0000313" key="8">
    <source>
        <dbReference type="EMBL" id="CAE8625367.1"/>
    </source>
</evidence>
<dbReference type="Gene3D" id="2.60.40.780">
    <property type="entry name" value="von Hippel-Lindau disease tumour suppressor, beta domain"/>
    <property type="match status" value="1"/>
</dbReference>
<dbReference type="Gene3D" id="2.60.120.620">
    <property type="entry name" value="q2cbj1_9rhob like domain"/>
    <property type="match status" value="1"/>
</dbReference>
<dbReference type="SMART" id="SM00702">
    <property type="entry name" value="P4Hc"/>
    <property type="match status" value="1"/>
</dbReference>
<keyword evidence="11" id="KW-1185">Reference proteome</keyword>
<sequence>MFAHRGFMFAFLAATLLLVHFGAGAKSEIPDCPSESVEFRSRPGTQHVDEEENTEASFYNQAQVAVELYWVDFEGQEQLSDSIAPGESTRQSSYVGHAWRMRAEGSGQLFKEHILSQSEEHIEVKQCGMSYSNLQGQDEESKLWLQQHGSRDGPALIDCPLSALLSEVTVRGFHVLCAVVEAGKVERLCVFANGLDQPRCTHSFRVQGGETVDAVIKLVGPQLLTRRPRPRAPSLALFTASGRRLPGHLSFADIGVPEYRRAMVLIEGGEWHWPPVQVGFVRPLHGFVHSGLEGITMKTLSLKPRVFEVKSFIEEKECDRMLEKGGPHVKKSGVVVKDSDHGKSVDEWRTSKNYYLPSEGDSILEALDERVQNLTRIRISHSELAQILKYDYNGRYLAHTDYFDPNHYKSDKGTLRAIANGAHNRLLTVFMYMSNVEKGGETVFPAHGGKPHPSDYSDCSGFRVSPERQKVIIFYNMHPNGDPDPDSLHGGCKVKNGTKWSANFWVWNVEQGHKRAEVHDRMVDRLQMWEERVDRQEEAVVTQLVAGLSADHEARVKSASSDGADEL</sequence>
<dbReference type="SUPFAM" id="SSF49468">
    <property type="entry name" value="VHL"/>
    <property type="match status" value="1"/>
</dbReference>
<dbReference type="InterPro" id="IPR024053">
    <property type="entry name" value="VHL_beta_dom"/>
</dbReference>
<dbReference type="EMBL" id="CAJNNV010028652">
    <property type="protein sequence ID" value="CAE8625367.1"/>
    <property type="molecule type" value="Genomic_DNA"/>
</dbReference>
<organism evidence="9 10">
    <name type="scientific">Polarella glacialis</name>
    <name type="common">Dinoflagellate</name>
    <dbReference type="NCBI Taxonomy" id="89957"/>
    <lineage>
        <taxon>Eukaryota</taxon>
        <taxon>Sar</taxon>
        <taxon>Alveolata</taxon>
        <taxon>Dinophyceae</taxon>
        <taxon>Suessiales</taxon>
        <taxon>Suessiaceae</taxon>
        <taxon>Polarella</taxon>
    </lineage>
</organism>
<comment type="cofactor">
    <cofactor evidence="1">
        <name>L-ascorbate</name>
        <dbReference type="ChEBI" id="CHEBI:38290"/>
    </cofactor>
</comment>
<name>A0A813JG34_POLGL</name>
<keyword evidence="2" id="KW-0479">Metal-binding</keyword>
<dbReference type="AlphaFoldDB" id="A0A813JG34"/>
<feature type="chain" id="PRO_5035596690" description="Fe2OG dioxygenase domain-containing protein" evidence="6">
    <location>
        <begin position="25"/>
        <end position="567"/>
    </location>
</feature>
<dbReference type="PANTHER" id="PTHR10869:SF246">
    <property type="entry name" value="TRANSMEMBRANE PROLYL 4-HYDROXYLASE"/>
    <property type="match status" value="1"/>
</dbReference>
<evidence type="ECO:0000256" key="3">
    <source>
        <dbReference type="ARBA" id="ARBA00022964"/>
    </source>
</evidence>
<evidence type="ECO:0000256" key="5">
    <source>
        <dbReference type="ARBA" id="ARBA00023004"/>
    </source>
</evidence>
<dbReference type="Pfam" id="PF13640">
    <property type="entry name" value="2OG-FeII_Oxy_3"/>
    <property type="match status" value="1"/>
</dbReference>
<dbReference type="GO" id="GO:0031418">
    <property type="term" value="F:L-ascorbic acid binding"/>
    <property type="evidence" value="ECO:0007669"/>
    <property type="project" value="InterPro"/>
</dbReference>
<dbReference type="OrthoDB" id="420380at2759"/>
<keyword evidence="5" id="KW-0408">Iron</keyword>
<feature type="signal peptide" evidence="6">
    <location>
        <begin position="1"/>
        <end position="24"/>
    </location>
</feature>
<dbReference type="GO" id="GO:0005506">
    <property type="term" value="F:iron ion binding"/>
    <property type="evidence" value="ECO:0007669"/>
    <property type="project" value="InterPro"/>
</dbReference>
<dbReference type="InterPro" id="IPR006620">
    <property type="entry name" value="Pro_4_hyd_alph"/>
</dbReference>
<dbReference type="GO" id="GO:0005783">
    <property type="term" value="C:endoplasmic reticulum"/>
    <property type="evidence" value="ECO:0007669"/>
    <property type="project" value="TreeGrafter"/>
</dbReference>
<dbReference type="Proteomes" id="UP000654075">
    <property type="component" value="Unassembled WGS sequence"/>
</dbReference>
<feature type="domain" description="Fe2OG dioxygenase" evidence="7">
    <location>
        <begin position="381"/>
        <end position="508"/>
    </location>
</feature>
<evidence type="ECO:0000313" key="10">
    <source>
        <dbReference type="Proteomes" id="UP000626109"/>
    </source>
</evidence>
<keyword evidence="3" id="KW-0223">Dioxygenase</keyword>
<evidence type="ECO:0000256" key="4">
    <source>
        <dbReference type="ARBA" id="ARBA00023002"/>
    </source>
</evidence>
<evidence type="ECO:0000256" key="6">
    <source>
        <dbReference type="SAM" id="SignalP"/>
    </source>
</evidence>
<accession>A0A813JG34</accession>
<protein>
    <recommendedName>
        <fullName evidence="7">Fe2OG dioxygenase domain-containing protein</fullName>
    </recommendedName>
</protein>
<evidence type="ECO:0000259" key="7">
    <source>
        <dbReference type="PROSITE" id="PS51471"/>
    </source>
</evidence>
<evidence type="ECO:0000313" key="9">
    <source>
        <dbReference type="EMBL" id="CAE8676368.1"/>
    </source>
</evidence>
<evidence type="ECO:0000313" key="11">
    <source>
        <dbReference type="Proteomes" id="UP000654075"/>
    </source>
</evidence>
<dbReference type="InterPro" id="IPR036208">
    <property type="entry name" value="VHL_sf"/>
</dbReference>
<comment type="caution">
    <text evidence="9">The sequence shown here is derived from an EMBL/GenBank/DDBJ whole genome shotgun (WGS) entry which is preliminary data.</text>
</comment>
<dbReference type="InterPro" id="IPR045054">
    <property type="entry name" value="P4HA-like"/>
</dbReference>
<evidence type="ECO:0000256" key="1">
    <source>
        <dbReference type="ARBA" id="ARBA00001961"/>
    </source>
</evidence>
<keyword evidence="6" id="KW-0732">Signal</keyword>